<proteinExistence type="inferred from homology"/>
<dbReference type="HAMAP" id="MF_00715">
    <property type="entry name" value="SlyX"/>
    <property type="match status" value="1"/>
</dbReference>
<name>A0A8D4VQL0_9GAMM</name>
<keyword evidence="4" id="KW-1185">Reference proteome</keyword>
<dbReference type="Proteomes" id="UP000824988">
    <property type="component" value="Chromosome"/>
</dbReference>
<reference evidence="3" key="1">
    <citation type="submission" date="2019-06" db="EMBL/GenBank/DDBJ databases">
        <title>Complete genome sequence of Methylogaea oryzae strain JCM16910.</title>
        <authorList>
            <person name="Asakawa S."/>
        </authorList>
    </citation>
    <scope>NUCLEOTIDE SEQUENCE</scope>
    <source>
        <strain evidence="3">E10</strain>
    </source>
</reference>
<dbReference type="KEGG" id="moz:MoryE10_14250"/>
<dbReference type="InterPro" id="IPR007236">
    <property type="entry name" value="SlyX"/>
</dbReference>
<comment type="similarity">
    <text evidence="1">Belongs to the SlyX family.</text>
</comment>
<gene>
    <name evidence="1" type="primary">slyX</name>
    <name evidence="3" type="ORF">MoryE10_14250</name>
</gene>
<dbReference type="Gene3D" id="1.20.5.300">
    <property type="match status" value="1"/>
</dbReference>
<evidence type="ECO:0000256" key="2">
    <source>
        <dbReference type="SAM" id="Coils"/>
    </source>
</evidence>
<evidence type="ECO:0000313" key="3">
    <source>
        <dbReference type="EMBL" id="BBL70819.1"/>
    </source>
</evidence>
<dbReference type="PANTHER" id="PTHR36508">
    <property type="entry name" value="PROTEIN SLYX"/>
    <property type="match status" value="1"/>
</dbReference>
<evidence type="ECO:0000256" key="1">
    <source>
        <dbReference type="HAMAP-Rule" id="MF_00715"/>
    </source>
</evidence>
<sequence length="68" mass="7682">MTESRLVDIETKLAYQEDSVYELTLALRSQEKRIEQLEATCKLLIERISDMASGAEAGAPADERPPHY</sequence>
<evidence type="ECO:0000313" key="4">
    <source>
        <dbReference type="Proteomes" id="UP000824988"/>
    </source>
</evidence>
<dbReference type="AlphaFoldDB" id="A0A8D4VQL0"/>
<dbReference type="PANTHER" id="PTHR36508:SF1">
    <property type="entry name" value="PROTEIN SLYX"/>
    <property type="match status" value="1"/>
</dbReference>
<organism evidence="3 4">
    <name type="scientific">Methylogaea oryzae</name>
    <dbReference type="NCBI Taxonomy" id="1295382"/>
    <lineage>
        <taxon>Bacteria</taxon>
        <taxon>Pseudomonadati</taxon>
        <taxon>Pseudomonadota</taxon>
        <taxon>Gammaproteobacteria</taxon>
        <taxon>Methylococcales</taxon>
        <taxon>Methylococcaceae</taxon>
        <taxon>Methylogaea</taxon>
    </lineage>
</organism>
<dbReference type="RefSeq" id="WP_054774521.1">
    <property type="nucleotide sequence ID" value="NZ_AP019782.1"/>
</dbReference>
<dbReference type="Pfam" id="PF04102">
    <property type="entry name" value="SlyX"/>
    <property type="match status" value="1"/>
</dbReference>
<dbReference type="EMBL" id="AP019782">
    <property type="protein sequence ID" value="BBL70819.1"/>
    <property type="molecule type" value="Genomic_DNA"/>
</dbReference>
<protein>
    <recommendedName>
        <fullName evidence="1">Protein SlyX homolog</fullName>
    </recommendedName>
</protein>
<accession>A0A8D4VQL0</accession>
<keyword evidence="2" id="KW-0175">Coiled coil</keyword>
<feature type="coiled-coil region" evidence="2">
    <location>
        <begin position="20"/>
        <end position="47"/>
    </location>
</feature>